<accession>A0ABV2YBP9</accession>
<dbReference type="InterPro" id="IPR016155">
    <property type="entry name" value="Mopterin_synth/thiamin_S_b"/>
</dbReference>
<dbReference type="PANTHER" id="PTHR34472">
    <property type="entry name" value="SULFUR CARRIER PROTEIN THIS"/>
    <property type="match status" value="1"/>
</dbReference>
<comment type="caution">
    <text evidence="1">The sequence shown here is derived from an EMBL/GenBank/DDBJ whole genome shotgun (WGS) entry which is preliminary data.</text>
</comment>
<dbReference type="NCBIfam" id="TIGR01683">
    <property type="entry name" value="thiS"/>
    <property type="match status" value="1"/>
</dbReference>
<dbReference type="RefSeq" id="WP_108954079.1">
    <property type="nucleotide sequence ID" value="NZ_BEVZ01000003.1"/>
</dbReference>
<evidence type="ECO:0000313" key="1">
    <source>
        <dbReference type="EMBL" id="MEU3553140.1"/>
    </source>
</evidence>
<dbReference type="PANTHER" id="PTHR34472:SF1">
    <property type="entry name" value="SULFUR CARRIER PROTEIN THIS"/>
    <property type="match status" value="1"/>
</dbReference>
<dbReference type="InterPro" id="IPR003749">
    <property type="entry name" value="ThiS/MoaD-like"/>
</dbReference>
<proteinExistence type="predicted"/>
<keyword evidence="2" id="KW-1185">Reference proteome</keyword>
<sequence>MTVRVNGDPRQLAPGTALDAVVALLTPSRSGVAAAVNETVVPRDRWAGTPLADGDRVEILTAVQGG</sequence>
<dbReference type="InterPro" id="IPR010035">
    <property type="entry name" value="Thi_S"/>
</dbReference>
<dbReference type="Gene3D" id="3.10.20.30">
    <property type="match status" value="1"/>
</dbReference>
<organism evidence="1 2">
    <name type="scientific">Streptomyces fragilis</name>
    <dbReference type="NCBI Taxonomy" id="67301"/>
    <lineage>
        <taxon>Bacteria</taxon>
        <taxon>Bacillati</taxon>
        <taxon>Actinomycetota</taxon>
        <taxon>Actinomycetes</taxon>
        <taxon>Kitasatosporales</taxon>
        <taxon>Streptomycetaceae</taxon>
        <taxon>Streptomyces</taxon>
    </lineage>
</organism>
<gene>
    <name evidence="1" type="primary">thiS</name>
    <name evidence="1" type="ORF">AB0E65_02700</name>
</gene>
<dbReference type="Pfam" id="PF02597">
    <property type="entry name" value="ThiS"/>
    <property type="match status" value="1"/>
</dbReference>
<protein>
    <submittedName>
        <fullName evidence="1">Sulfur carrier protein ThiS</fullName>
    </submittedName>
</protein>
<dbReference type="InterPro" id="IPR012675">
    <property type="entry name" value="Beta-grasp_dom_sf"/>
</dbReference>
<name>A0ABV2YBP9_9ACTN</name>
<reference evidence="1 2" key="1">
    <citation type="submission" date="2024-06" db="EMBL/GenBank/DDBJ databases">
        <title>The Natural Products Discovery Center: Release of the First 8490 Sequenced Strains for Exploring Actinobacteria Biosynthetic Diversity.</title>
        <authorList>
            <person name="Kalkreuter E."/>
            <person name="Kautsar S.A."/>
            <person name="Yang D."/>
            <person name="Bader C.D."/>
            <person name="Teijaro C.N."/>
            <person name="Fluegel L."/>
            <person name="Davis C.M."/>
            <person name="Simpson J.R."/>
            <person name="Lauterbach L."/>
            <person name="Steele A.D."/>
            <person name="Gui C."/>
            <person name="Meng S."/>
            <person name="Li G."/>
            <person name="Viehrig K."/>
            <person name="Ye F."/>
            <person name="Su P."/>
            <person name="Kiefer A.F."/>
            <person name="Nichols A."/>
            <person name="Cepeda A.J."/>
            <person name="Yan W."/>
            <person name="Fan B."/>
            <person name="Jiang Y."/>
            <person name="Adhikari A."/>
            <person name="Zheng C.-J."/>
            <person name="Schuster L."/>
            <person name="Cowan T.M."/>
            <person name="Smanski M.J."/>
            <person name="Chevrette M.G."/>
            <person name="De Carvalho L.P.S."/>
            <person name="Shen B."/>
        </authorList>
    </citation>
    <scope>NUCLEOTIDE SEQUENCE [LARGE SCALE GENOMIC DNA]</scope>
    <source>
        <strain evidence="1 2">NPDC038104</strain>
    </source>
</reference>
<dbReference type="EMBL" id="JBEZUR010000002">
    <property type="protein sequence ID" value="MEU3553140.1"/>
    <property type="molecule type" value="Genomic_DNA"/>
</dbReference>
<dbReference type="Proteomes" id="UP001550850">
    <property type="component" value="Unassembled WGS sequence"/>
</dbReference>
<dbReference type="SUPFAM" id="SSF54285">
    <property type="entry name" value="MoaD/ThiS"/>
    <property type="match status" value="1"/>
</dbReference>
<dbReference type="CDD" id="cd00565">
    <property type="entry name" value="Ubl_ThiS"/>
    <property type="match status" value="1"/>
</dbReference>
<evidence type="ECO:0000313" key="2">
    <source>
        <dbReference type="Proteomes" id="UP001550850"/>
    </source>
</evidence>